<protein>
    <submittedName>
        <fullName evidence="1">Uncharacterized protein</fullName>
    </submittedName>
</protein>
<dbReference type="AlphaFoldDB" id="A0A1P9X050"/>
<evidence type="ECO:0000313" key="1">
    <source>
        <dbReference type="EMBL" id="AQG81016.1"/>
    </source>
</evidence>
<sequence length="190" mass="21310">MPVPILDMPVGVSSASVFARRPEVVINTPYTKANEDSRYRFVDGFYESANSTFRSPIIQVHENDILRQAQQIVDRLNAILPKFAGVPHGVMREVSCQVLYILLSQGFIKTTFEKTPDDSLLVTGEWQGKTVFVDIFFDQEEPAGYETILSVYEGKKPLMSEAGTLEDIVGKLLGYAVSLPSQSFEIHYRV</sequence>
<dbReference type="EMBL" id="CP014263">
    <property type="protein sequence ID" value="AQG81016.1"/>
    <property type="molecule type" value="Genomic_DNA"/>
</dbReference>
<dbReference type="Proteomes" id="UP000187941">
    <property type="component" value="Chromosome"/>
</dbReference>
<keyword evidence="2" id="KW-1185">Reference proteome</keyword>
<organism evidence="1 2">
    <name type="scientific">Spirosoma montaniterrae</name>
    <dbReference type="NCBI Taxonomy" id="1178516"/>
    <lineage>
        <taxon>Bacteria</taxon>
        <taxon>Pseudomonadati</taxon>
        <taxon>Bacteroidota</taxon>
        <taxon>Cytophagia</taxon>
        <taxon>Cytophagales</taxon>
        <taxon>Cytophagaceae</taxon>
        <taxon>Spirosoma</taxon>
    </lineage>
</organism>
<accession>A0A1P9X050</accession>
<dbReference type="RefSeq" id="WP_077132478.1">
    <property type="nucleotide sequence ID" value="NZ_CP014263.1"/>
</dbReference>
<evidence type="ECO:0000313" key="2">
    <source>
        <dbReference type="Proteomes" id="UP000187941"/>
    </source>
</evidence>
<reference evidence="1 2" key="1">
    <citation type="submission" date="2016-01" db="EMBL/GenBank/DDBJ databases">
        <authorList>
            <person name="Oliw E.H."/>
        </authorList>
    </citation>
    <scope>NUCLEOTIDE SEQUENCE [LARGE SCALE GENOMIC DNA]</scope>
    <source>
        <strain evidence="1 2">DY10</strain>
    </source>
</reference>
<dbReference type="STRING" id="1178516.AWR27_17825"/>
<name>A0A1P9X050_9BACT</name>
<gene>
    <name evidence="1" type="ORF">AWR27_17825</name>
</gene>
<proteinExistence type="predicted"/>
<dbReference type="KEGG" id="smon:AWR27_17825"/>